<evidence type="ECO:0000259" key="3">
    <source>
        <dbReference type="PROSITE" id="PS51730"/>
    </source>
</evidence>
<dbReference type="PANTHER" id="PTHR12327:SF0">
    <property type="entry name" value="ALPHA-TUBULIN N-ACETYLTRANSFERASE 1"/>
    <property type="match status" value="1"/>
</dbReference>
<dbReference type="GO" id="GO:0019799">
    <property type="term" value="F:tubulin N-acetyltransferase activity"/>
    <property type="evidence" value="ECO:0007669"/>
    <property type="project" value="InterPro"/>
</dbReference>
<evidence type="ECO:0000256" key="2">
    <source>
        <dbReference type="ARBA" id="ARBA00023315"/>
    </source>
</evidence>
<evidence type="ECO:0000256" key="1">
    <source>
        <dbReference type="ARBA" id="ARBA00022679"/>
    </source>
</evidence>
<dbReference type="EMBL" id="JI179090">
    <property type="protein sequence ID" value="ADY48209.1"/>
    <property type="molecule type" value="mRNA"/>
</dbReference>
<dbReference type="Pfam" id="PF05301">
    <property type="entry name" value="Acetyltransf_16"/>
    <property type="match status" value="1"/>
</dbReference>
<dbReference type="PROSITE" id="PS51730">
    <property type="entry name" value="GNAT_ATAT"/>
    <property type="match status" value="1"/>
</dbReference>
<keyword evidence="2" id="KW-0012">Acyltransferase</keyword>
<dbReference type="Gene3D" id="3.40.630.30">
    <property type="match status" value="2"/>
</dbReference>
<dbReference type="PANTHER" id="PTHR12327">
    <property type="entry name" value="ALPHA-TUBULIN N-ACETYLTRANSFERASE 1"/>
    <property type="match status" value="1"/>
</dbReference>
<accession>F1LDK5</accession>
<dbReference type="GO" id="GO:0005874">
    <property type="term" value="C:microtubule"/>
    <property type="evidence" value="ECO:0007669"/>
    <property type="project" value="InterPro"/>
</dbReference>
<dbReference type="AlphaFoldDB" id="F1LDK5"/>
<keyword evidence="1 4" id="KW-0808">Transferase</keyword>
<proteinExistence type="evidence at transcript level"/>
<dbReference type="InterPro" id="IPR038746">
    <property type="entry name" value="Atat"/>
</dbReference>
<feature type="domain" description="N-acetyltransferase" evidence="3">
    <location>
        <begin position="1"/>
        <end position="108"/>
    </location>
</feature>
<evidence type="ECO:0000313" key="4">
    <source>
        <dbReference type="EMBL" id="ADY48209.1"/>
    </source>
</evidence>
<protein>
    <submittedName>
        <fullName evidence="4">Alpha-tubulin N-acetyltransferase 1</fullName>
    </submittedName>
</protein>
<dbReference type="InterPro" id="IPR007965">
    <property type="entry name" value="GNAT_ATAT"/>
</dbReference>
<sequence length="214" mass="23819">MEVAGDLTPLLGPSLVRLDAMAVKQLQDARLYSAIDELALLSAKAMQLRQPLTTCEKLVSADNVLYLLWEKDEQTSMSRLLGMLKVGRKQLFLYDRQMKTYEVTLLAFMAKHYGLTDAVWQNTNFVVFPQLFDTITTDDGSAPEGWRRSSTPRHIGRGATDTRWLEHAITGHAAKGNSTGSPVECDSSAEGTLANRANQARLRKAHILSSKPLW</sequence>
<organism evidence="4">
    <name type="scientific">Ascaris suum</name>
    <name type="common">Pig roundworm</name>
    <name type="synonym">Ascaris lumbricoides</name>
    <dbReference type="NCBI Taxonomy" id="6253"/>
    <lineage>
        <taxon>Eukaryota</taxon>
        <taxon>Metazoa</taxon>
        <taxon>Ecdysozoa</taxon>
        <taxon>Nematoda</taxon>
        <taxon>Chromadorea</taxon>
        <taxon>Rhabditida</taxon>
        <taxon>Spirurina</taxon>
        <taxon>Ascaridomorpha</taxon>
        <taxon>Ascaridoidea</taxon>
        <taxon>Ascarididae</taxon>
        <taxon>Ascaris</taxon>
    </lineage>
</organism>
<name>F1LDK5_ASCSU</name>
<reference evidence="4" key="1">
    <citation type="journal article" date="2011" name="Genome Res.">
        <title>Deep small RNA sequencing from the nematode Ascaris reveals conservation, functional diversification, and novel developmental profiles.</title>
        <authorList>
            <person name="Wang J."/>
            <person name="Czech B."/>
            <person name="Crunk A."/>
            <person name="Wallace A."/>
            <person name="Mitreva M."/>
            <person name="Hannon G.J."/>
            <person name="Davis R.E."/>
        </authorList>
    </citation>
    <scope>NUCLEOTIDE SEQUENCE</scope>
</reference>